<feature type="domain" description="P68 RBP/TagC-like beta-propeller" evidence="2">
    <location>
        <begin position="156"/>
        <end position="417"/>
    </location>
</feature>
<dbReference type="InterPro" id="IPR048799">
    <property type="entry name" value="P68_RBP_TagC-like_beta-prop"/>
</dbReference>
<evidence type="ECO:0000256" key="1">
    <source>
        <dbReference type="SAM" id="MobiDB-lite"/>
    </source>
</evidence>
<sequence length="635" mass="73593">MYYLNFPIDLGQEYRRMMISNFKHIIERLNYIKDDFHYHRTEEENAHTSSQIKHGSRTSKDTFNDLQSQINRLVLAPRNNSANEIVQARVNMFGNHFNTLKENINDWQERTHINKKETISEINQTKKELLDIEYRFEPNKQEFLYVTDLGPLVNAVMQHFWIDGRTGVIYMTQATANGYMLTRLKSNGDYIDSSEVIGGGHGTHNGYRYINGQLWIYSHMKDYEGFNKLVRFKYTPNVNISYGTYGMEEVFTGHPENPYITPVVNNNEGLMLFRIEYPTEQWPTRNAQNYIEVRSLEDIDNRVDNLLYKIDIPAKYSYYGDKKQPMQGVDFDSDTVYWYTGNSNPKDNNYLTAFDIKTGKMLYSTVANYGGISGIYPGDFSEPEGMQLYYDDETGKKALLIGYSVGGAGNRSHKIYGVSQRDVLEKIKSRGTPVPLTDTGGRTKPLPVDPDNLRLLSKITEPGYYYLYTDHTKNIDDFPLDKKQRDAGWFFQVEPPQANGDVLQRLIRNSYSRNLLTFERFVSKRTDNNGKWNLIYKTAGEWERVPIHINKMADLNIVGLTYYMTADDSKRMSDFPPSKKGISGWMIHVEPGEGGGFVHKVIRNISEVRMEILYKVYHRDGTSSDWWMIPGETVN</sequence>
<gene>
    <name evidence="3" type="ORF">K8V85_02105</name>
</gene>
<dbReference type="Proteomes" id="UP000706163">
    <property type="component" value="Unassembled WGS sequence"/>
</dbReference>
<dbReference type="EMBL" id="DYVT01000023">
    <property type="protein sequence ID" value="HJF67083.1"/>
    <property type="molecule type" value="Genomic_DNA"/>
</dbReference>
<evidence type="ECO:0000313" key="4">
    <source>
        <dbReference type="Proteomes" id="UP000706163"/>
    </source>
</evidence>
<protein>
    <recommendedName>
        <fullName evidence="2">P68 RBP/TagC-like beta-propeller domain-containing protein</fullName>
    </recommendedName>
</protein>
<accession>A0A921GYZ4</accession>
<reference evidence="3" key="1">
    <citation type="journal article" date="2021" name="PeerJ">
        <title>Extensive microbial diversity within the chicken gut microbiome revealed by metagenomics and culture.</title>
        <authorList>
            <person name="Gilroy R."/>
            <person name="Ravi A."/>
            <person name="Getino M."/>
            <person name="Pursley I."/>
            <person name="Horton D.L."/>
            <person name="Alikhan N.F."/>
            <person name="Baker D."/>
            <person name="Gharbi K."/>
            <person name="Hall N."/>
            <person name="Watson M."/>
            <person name="Adriaenssens E.M."/>
            <person name="Foster-Nyarko E."/>
            <person name="Jarju S."/>
            <person name="Secka A."/>
            <person name="Antonio M."/>
            <person name="Oren A."/>
            <person name="Chaudhuri R.R."/>
            <person name="La Ragione R."/>
            <person name="Hildebrand F."/>
            <person name="Pallen M.J."/>
        </authorList>
    </citation>
    <scope>NUCLEOTIDE SEQUENCE</scope>
    <source>
        <strain evidence="3">CHK149-3286</strain>
    </source>
</reference>
<evidence type="ECO:0000313" key="3">
    <source>
        <dbReference type="EMBL" id="HJF67083.1"/>
    </source>
</evidence>
<evidence type="ECO:0000259" key="2">
    <source>
        <dbReference type="Pfam" id="PF21311"/>
    </source>
</evidence>
<comment type="caution">
    <text evidence="3">The sequence shown here is derived from an EMBL/GenBank/DDBJ whole genome shotgun (WGS) entry which is preliminary data.</text>
</comment>
<name>A0A921GYZ4_9STAP</name>
<organism evidence="3 4">
    <name type="scientific">Staphylococcus kloosii</name>
    <dbReference type="NCBI Taxonomy" id="29384"/>
    <lineage>
        <taxon>Bacteria</taxon>
        <taxon>Bacillati</taxon>
        <taxon>Bacillota</taxon>
        <taxon>Bacilli</taxon>
        <taxon>Bacillales</taxon>
        <taxon>Staphylococcaceae</taxon>
        <taxon>Staphylococcus</taxon>
    </lineage>
</organism>
<proteinExistence type="predicted"/>
<dbReference type="AlphaFoldDB" id="A0A921GYZ4"/>
<feature type="region of interest" description="Disordered" evidence="1">
    <location>
        <begin position="42"/>
        <end position="62"/>
    </location>
</feature>
<dbReference type="Pfam" id="PF21311">
    <property type="entry name" value="Phage_RBD_prop"/>
    <property type="match status" value="1"/>
</dbReference>
<dbReference type="RefSeq" id="WP_278674423.1">
    <property type="nucleotide sequence ID" value="NZ_DYVT01000023.1"/>
</dbReference>
<reference evidence="3" key="2">
    <citation type="submission" date="2021-09" db="EMBL/GenBank/DDBJ databases">
        <authorList>
            <person name="Gilroy R."/>
        </authorList>
    </citation>
    <scope>NUCLEOTIDE SEQUENCE</scope>
    <source>
        <strain evidence="3">CHK149-3286</strain>
    </source>
</reference>